<organism evidence="2 3">
    <name type="scientific">Phyllobacterium brassicacearum</name>
    <dbReference type="NCBI Taxonomy" id="314235"/>
    <lineage>
        <taxon>Bacteria</taxon>
        <taxon>Pseudomonadati</taxon>
        <taxon>Pseudomonadota</taxon>
        <taxon>Alphaproteobacteria</taxon>
        <taxon>Hyphomicrobiales</taxon>
        <taxon>Phyllobacteriaceae</taxon>
        <taxon>Phyllobacterium</taxon>
    </lineage>
</organism>
<name>A0A2P7BA78_9HYPH</name>
<comment type="caution">
    <text evidence="2">The sequence shown here is derived from an EMBL/GenBank/DDBJ whole genome shotgun (WGS) entry which is preliminary data.</text>
</comment>
<dbReference type="PROSITE" id="PS50830">
    <property type="entry name" value="TNASE_3"/>
    <property type="match status" value="1"/>
</dbReference>
<protein>
    <submittedName>
        <fullName evidence="2">Transposase</fullName>
    </submittedName>
</protein>
<gene>
    <name evidence="2" type="ORF">CU102_23940</name>
</gene>
<dbReference type="EMBL" id="PGGO01000025">
    <property type="protein sequence ID" value="PSH63367.1"/>
    <property type="molecule type" value="Genomic_DNA"/>
</dbReference>
<evidence type="ECO:0000313" key="2">
    <source>
        <dbReference type="EMBL" id="PSH63367.1"/>
    </source>
</evidence>
<reference evidence="3" key="1">
    <citation type="submission" date="2017-11" db="EMBL/GenBank/DDBJ databases">
        <authorList>
            <person name="Kuznetsova I."/>
            <person name="Sazanova A."/>
            <person name="Chirak E."/>
            <person name="Safronova V."/>
            <person name="Willems A."/>
        </authorList>
    </citation>
    <scope>NUCLEOTIDE SEQUENCE [LARGE SCALE GENOMIC DNA]</scope>
    <source>
        <strain evidence="3">STM 196</strain>
    </source>
</reference>
<dbReference type="SUPFAM" id="SSF50199">
    <property type="entry name" value="Staphylococcal nuclease"/>
    <property type="match status" value="1"/>
</dbReference>
<accession>A0A2P7BA78</accession>
<dbReference type="Pfam" id="PF00565">
    <property type="entry name" value="SNase"/>
    <property type="match status" value="1"/>
</dbReference>
<feature type="domain" description="TNase-like" evidence="1">
    <location>
        <begin position="1"/>
        <end position="79"/>
    </location>
</feature>
<dbReference type="AlphaFoldDB" id="A0A2P7BA78"/>
<evidence type="ECO:0000259" key="1">
    <source>
        <dbReference type="PROSITE" id="PS50830"/>
    </source>
</evidence>
<sequence length="99" mass="10928">MKVRLKDIDTPETYHPTCEHELVKGLEAKARLRELISGETVTVRHSGETDRYGRSLGWLTLQDGSDIGSILVQEGVALVWKPGSEAKSGRIAHWCGATQ</sequence>
<dbReference type="Proteomes" id="UP000241444">
    <property type="component" value="Unassembled WGS sequence"/>
</dbReference>
<proteinExistence type="predicted"/>
<dbReference type="InterPro" id="IPR016071">
    <property type="entry name" value="Staphylococal_nuclease_OB-fold"/>
</dbReference>
<dbReference type="InterPro" id="IPR035437">
    <property type="entry name" value="SNase_OB-fold_sf"/>
</dbReference>
<evidence type="ECO:0000313" key="3">
    <source>
        <dbReference type="Proteomes" id="UP000241444"/>
    </source>
</evidence>
<dbReference type="Gene3D" id="2.40.50.90">
    <property type="match status" value="1"/>
</dbReference>
<keyword evidence="3" id="KW-1185">Reference proteome</keyword>